<evidence type="ECO:0000313" key="3">
    <source>
        <dbReference type="Proteomes" id="UP000552560"/>
    </source>
</evidence>
<organism evidence="2 3">
    <name type="scientific">Pseudomonas veronii</name>
    <dbReference type="NCBI Taxonomy" id="76761"/>
    <lineage>
        <taxon>Bacteria</taxon>
        <taxon>Pseudomonadati</taxon>
        <taxon>Pseudomonadota</taxon>
        <taxon>Gammaproteobacteria</taxon>
        <taxon>Pseudomonadales</taxon>
        <taxon>Pseudomonadaceae</taxon>
        <taxon>Pseudomonas</taxon>
    </lineage>
</organism>
<gene>
    <name evidence="2" type="ORF">HBO43_27215</name>
</gene>
<keyword evidence="1" id="KW-0472">Membrane</keyword>
<evidence type="ECO:0000313" key="2">
    <source>
        <dbReference type="EMBL" id="NMY00274.1"/>
    </source>
</evidence>
<dbReference type="EMBL" id="JAAQWE010000036">
    <property type="protein sequence ID" value="NMY00274.1"/>
    <property type="molecule type" value="Genomic_DNA"/>
</dbReference>
<name>A0A7Y0ZY92_PSEVE</name>
<evidence type="ECO:0000256" key="1">
    <source>
        <dbReference type="SAM" id="Phobius"/>
    </source>
</evidence>
<comment type="caution">
    <text evidence="2">The sequence shown here is derived from an EMBL/GenBank/DDBJ whole genome shotgun (WGS) entry which is preliminary data.</text>
</comment>
<proteinExistence type="predicted"/>
<feature type="transmembrane region" description="Helical" evidence="1">
    <location>
        <begin position="12"/>
        <end position="31"/>
    </location>
</feature>
<reference evidence="2 3" key="1">
    <citation type="journal article" date="2020" name="Front. Microbiol.">
        <title>Genetic Organization of the aprX-lipA2 Operon Affects the Proteolytic Potential of Pseudomonas Species in Milk.</title>
        <authorList>
            <person name="Maier C."/>
            <person name="Huptas C."/>
            <person name="von Neubeck M."/>
            <person name="Scherer S."/>
            <person name="Wenning M."/>
            <person name="Lucking G."/>
        </authorList>
    </citation>
    <scope>NUCLEOTIDE SEQUENCE [LARGE SCALE GENOMIC DNA]</scope>
    <source>
        <strain evidence="2 3">WS 4671</strain>
    </source>
</reference>
<dbReference type="OrthoDB" id="9954155at2"/>
<sequence length="229" mass="25010">MTENTNSDKFARVMAIVSLAVAICAILVAYLQQNSALDEQKRQFQILQKEDLTVRLNPSVDGTIRIASHNLGSLGRVVQIPWEVSLSNTGNQKLSLMQYSISTGPSPDFTSYSGIDGGIMTIDQKTVKLPLVLEPGESRSLVMYVGVLVTPKVYDAISIKSDSNIQTNSSLKLSLAKQGMDLYGNTVDYQEFPGGGYMMTIDNENRKSPTFWCKVITGRGNVFLASAAE</sequence>
<keyword evidence="1" id="KW-0812">Transmembrane</keyword>
<keyword evidence="1" id="KW-1133">Transmembrane helix</keyword>
<dbReference type="Proteomes" id="UP000552560">
    <property type="component" value="Unassembled WGS sequence"/>
</dbReference>
<protein>
    <submittedName>
        <fullName evidence="2">Uncharacterized protein</fullName>
    </submittedName>
</protein>
<dbReference type="RefSeq" id="WP_134939402.1">
    <property type="nucleotide sequence ID" value="NZ_CP149793.1"/>
</dbReference>
<dbReference type="AlphaFoldDB" id="A0A7Y0ZY92"/>
<accession>A0A7Y0ZY92</accession>